<name>A0AAD1UQ94_EUPCR</name>
<dbReference type="Gene3D" id="3.40.50.880">
    <property type="match status" value="1"/>
</dbReference>
<feature type="active site" evidence="8">
    <location>
        <position position="277"/>
    </location>
</feature>
<dbReference type="GO" id="GO:0005773">
    <property type="term" value="C:vacuole"/>
    <property type="evidence" value="ECO:0007669"/>
    <property type="project" value="TreeGrafter"/>
</dbReference>
<keyword evidence="6 8" id="KW-0378">Hydrolase</keyword>
<evidence type="ECO:0000256" key="2">
    <source>
        <dbReference type="ARBA" id="ARBA00011083"/>
    </source>
</evidence>
<dbReference type="EMBL" id="CAMPGE010013526">
    <property type="protein sequence ID" value="CAI2372256.1"/>
    <property type="molecule type" value="Genomic_DNA"/>
</dbReference>
<sequence>MYMLKKFLTSLALVMAVIGIGGCFEKDFNNAPVIGVLTLPMRVGDIEEDGKYTPFDPETMDEEEHSHYILYYSVSMYLELAGARVVPIFHDASEEELIPLLNKLNGVLFSGGDLDLVDRETEEYHIYTKTSEIIFNYALNRTDEGDEFPLFGICQGFQLLNILRSEERLLLKHGYADTKVNDYLYPHVDNYTESRLFSMIDHGKEKIYAQEKVAINIHDWSVYLSDYTDDRPELAEFYQVLSYAEDDEENVIVTAIGTSLFNSIEAHSYPIYGVQFHPERTFYRFSEKNDYVRSPEARALSEDLIFFFVEETRKSNHTFDSWEELDKLTRQCQRRIYGNVEFTGEYTVPILIDKDCLRQETQVES</sequence>
<comment type="subcellular location">
    <subcellularLocation>
        <location evidence="1">Secreted</location>
        <location evidence="1">Extracellular space</location>
    </subcellularLocation>
</comment>
<dbReference type="Pfam" id="PF07722">
    <property type="entry name" value="Peptidase_C26"/>
    <property type="match status" value="1"/>
</dbReference>
<evidence type="ECO:0000256" key="5">
    <source>
        <dbReference type="ARBA" id="ARBA00022729"/>
    </source>
</evidence>
<dbReference type="PANTHER" id="PTHR11315">
    <property type="entry name" value="PROTEASE FAMILY C26 GAMMA-GLUTAMYL HYDROLASE"/>
    <property type="match status" value="1"/>
</dbReference>
<evidence type="ECO:0000313" key="10">
    <source>
        <dbReference type="EMBL" id="CAI2372256.1"/>
    </source>
</evidence>
<evidence type="ECO:0000256" key="7">
    <source>
        <dbReference type="PIRSR" id="PIRSR615527-1"/>
    </source>
</evidence>
<dbReference type="InterPro" id="IPR011697">
    <property type="entry name" value="Peptidase_C26"/>
</dbReference>
<keyword evidence="5 9" id="KW-0732">Signal</keyword>
<dbReference type="GO" id="GO:0005576">
    <property type="term" value="C:extracellular region"/>
    <property type="evidence" value="ECO:0007669"/>
    <property type="project" value="UniProtKB-SubCell"/>
</dbReference>
<accession>A0AAD1UQ94</accession>
<dbReference type="PANTHER" id="PTHR11315:SF0">
    <property type="entry name" value="FOLATE GAMMA-GLUTAMYL HYDROLASE"/>
    <property type="match status" value="1"/>
</dbReference>
<reference evidence="10" key="1">
    <citation type="submission" date="2023-07" db="EMBL/GenBank/DDBJ databases">
        <authorList>
            <consortium name="AG Swart"/>
            <person name="Singh M."/>
            <person name="Singh A."/>
            <person name="Seah K."/>
            <person name="Emmerich C."/>
        </authorList>
    </citation>
    <scope>NUCLEOTIDE SEQUENCE</scope>
    <source>
        <strain evidence="10">DP1</strain>
    </source>
</reference>
<gene>
    <name evidence="10" type="ORF">ECRASSUSDP1_LOCUS13584</name>
</gene>
<keyword evidence="4" id="KW-0964">Secreted</keyword>
<evidence type="ECO:0000256" key="9">
    <source>
        <dbReference type="SAM" id="SignalP"/>
    </source>
</evidence>
<evidence type="ECO:0000256" key="3">
    <source>
        <dbReference type="ARBA" id="ARBA00012886"/>
    </source>
</evidence>
<proteinExistence type="inferred from homology"/>
<dbReference type="GO" id="GO:0034722">
    <property type="term" value="F:gamma-glutamyl-peptidase activity"/>
    <property type="evidence" value="ECO:0007669"/>
    <property type="project" value="UniProtKB-UniRule"/>
</dbReference>
<feature type="chain" id="PRO_5042255276" description="folate gamma-glutamyl hydrolase" evidence="9">
    <location>
        <begin position="20"/>
        <end position="365"/>
    </location>
</feature>
<dbReference type="PROSITE" id="PS51273">
    <property type="entry name" value="GATASE_TYPE_1"/>
    <property type="match status" value="1"/>
</dbReference>
<dbReference type="PROSITE" id="PS51275">
    <property type="entry name" value="PEPTIDASE_C26_GGH"/>
    <property type="match status" value="1"/>
</dbReference>
<dbReference type="InterPro" id="IPR029062">
    <property type="entry name" value="Class_I_gatase-like"/>
</dbReference>
<dbReference type="GO" id="GO:0046900">
    <property type="term" value="P:tetrahydrofolylpolyglutamate metabolic process"/>
    <property type="evidence" value="ECO:0007669"/>
    <property type="project" value="TreeGrafter"/>
</dbReference>
<feature type="active site" description="Proton donor" evidence="7">
    <location>
        <position position="277"/>
    </location>
</feature>
<dbReference type="AlphaFoldDB" id="A0AAD1UQ94"/>
<comment type="catalytic activity">
    <reaction evidence="8">
        <text>(6S)-5,6,7,8-tetrahydrofolyl-(gamma-L-Glu)(n) + (n-1) H2O = (6S)-5,6,7,8-tetrahydrofolate + (n-1) L-glutamate</text>
        <dbReference type="Rhea" id="RHEA:56784"/>
        <dbReference type="Rhea" id="RHEA-COMP:14738"/>
        <dbReference type="ChEBI" id="CHEBI:15377"/>
        <dbReference type="ChEBI" id="CHEBI:29985"/>
        <dbReference type="ChEBI" id="CHEBI:57453"/>
        <dbReference type="ChEBI" id="CHEBI:141005"/>
        <dbReference type="EC" id="3.4.19.9"/>
    </reaction>
</comment>
<dbReference type="Proteomes" id="UP001295684">
    <property type="component" value="Unassembled WGS sequence"/>
</dbReference>
<dbReference type="InterPro" id="IPR015527">
    <property type="entry name" value="Pept_C26_g-glut_hydrolase"/>
</dbReference>
<evidence type="ECO:0000256" key="6">
    <source>
        <dbReference type="ARBA" id="ARBA00022801"/>
    </source>
</evidence>
<comment type="caution">
    <text evidence="10">The sequence shown here is derived from an EMBL/GenBank/DDBJ whole genome shotgun (WGS) entry which is preliminary data.</text>
</comment>
<evidence type="ECO:0000256" key="4">
    <source>
        <dbReference type="ARBA" id="ARBA00022525"/>
    </source>
</evidence>
<evidence type="ECO:0000256" key="1">
    <source>
        <dbReference type="ARBA" id="ARBA00004239"/>
    </source>
</evidence>
<comment type="similarity">
    <text evidence="2">Belongs to the peptidase C26 family.</text>
</comment>
<evidence type="ECO:0000256" key="8">
    <source>
        <dbReference type="PROSITE-ProRule" id="PRU00607"/>
    </source>
</evidence>
<feature type="signal peptide" evidence="9">
    <location>
        <begin position="1"/>
        <end position="19"/>
    </location>
</feature>
<dbReference type="SUPFAM" id="SSF52317">
    <property type="entry name" value="Class I glutamine amidotransferase-like"/>
    <property type="match status" value="1"/>
</dbReference>
<dbReference type="PROSITE" id="PS51257">
    <property type="entry name" value="PROKAR_LIPOPROTEIN"/>
    <property type="match status" value="1"/>
</dbReference>
<evidence type="ECO:0000313" key="11">
    <source>
        <dbReference type="Proteomes" id="UP001295684"/>
    </source>
</evidence>
<protein>
    <recommendedName>
        <fullName evidence="3 8">folate gamma-glutamyl hydrolase</fullName>
        <ecNumber evidence="3 8">3.4.19.9</ecNumber>
    </recommendedName>
</protein>
<organism evidence="10 11">
    <name type="scientific">Euplotes crassus</name>
    <dbReference type="NCBI Taxonomy" id="5936"/>
    <lineage>
        <taxon>Eukaryota</taxon>
        <taxon>Sar</taxon>
        <taxon>Alveolata</taxon>
        <taxon>Ciliophora</taxon>
        <taxon>Intramacronucleata</taxon>
        <taxon>Spirotrichea</taxon>
        <taxon>Hypotrichia</taxon>
        <taxon>Euplotida</taxon>
        <taxon>Euplotidae</taxon>
        <taxon>Moneuplotes</taxon>
    </lineage>
</organism>
<dbReference type="EC" id="3.4.19.9" evidence="3 8"/>
<feature type="active site" description="Nucleophile" evidence="7 8">
    <location>
        <position position="154"/>
    </location>
</feature>
<keyword evidence="11" id="KW-1185">Reference proteome</keyword>